<evidence type="ECO:0000313" key="3">
    <source>
        <dbReference type="Proteomes" id="UP001642360"/>
    </source>
</evidence>
<comment type="caution">
    <text evidence="2">The sequence shown here is derived from an EMBL/GenBank/DDBJ whole genome shotgun (WGS) entry which is preliminary data.</text>
</comment>
<dbReference type="EMBL" id="CAUOFW020006713">
    <property type="protein sequence ID" value="CAK9175802.1"/>
    <property type="molecule type" value="Genomic_DNA"/>
</dbReference>
<proteinExistence type="predicted"/>
<feature type="region of interest" description="Disordered" evidence="1">
    <location>
        <begin position="68"/>
        <end position="88"/>
    </location>
</feature>
<evidence type="ECO:0000256" key="1">
    <source>
        <dbReference type="SAM" id="MobiDB-lite"/>
    </source>
</evidence>
<gene>
    <name evidence="2" type="ORF">ILEXP_LOCUS45620</name>
</gene>
<keyword evidence="3" id="KW-1185">Reference proteome</keyword>
<name>A0ABC8U226_9AQUA</name>
<dbReference type="AlphaFoldDB" id="A0ABC8U226"/>
<protein>
    <submittedName>
        <fullName evidence="2">Uncharacterized protein</fullName>
    </submittedName>
</protein>
<organism evidence="2 3">
    <name type="scientific">Ilex paraguariensis</name>
    <name type="common">yerba mate</name>
    <dbReference type="NCBI Taxonomy" id="185542"/>
    <lineage>
        <taxon>Eukaryota</taxon>
        <taxon>Viridiplantae</taxon>
        <taxon>Streptophyta</taxon>
        <taxon>Embryophyta</taxon>
        <taxon>Tracheophyta</taxon>
        <taxon>Spermatophyta</taxon>
        <taxon>Magnoliopsida</taxon>
        <taxon>eudicotyledons</taxon>
        <taxon>Gunneridae</taxon>
        <taxon>Pentapetalae</taxon>
        <taxon>asterids</taxon>
        <taxon>campanulids</taxon>
        <taxon>Aquifoliales</taxon>
        <taxon>Aquifoliaceae</taxon>
        <taxon>Ilex</taxon>
    </lineage>
</organism>
<reference evidence="2 3" key="1">
    <citation type="submission" date="2024-02" db="EMBL/GenBank/DDBJ databases">
        <authorList>
            <person name="Vignale AGUSTIN F."/>
            <person name="Sosa J E."/>
            <person name="Modenutti C."/>
        </authorList>
    </citation>
    <scope>NUCLEOTIDE SEQUENCE [LARGE SCALE GENOMIC DNA]</scope>
</reference>
<accession>A0ABC8U226</accession>
<feature type="compositionally biased region" description="Low complexity" evidence="1">
    <location>
        <begin position="68"/>
        <end position="78"/>
    </location>
</feature>
<sequence length="88" mass="10178">MTFNHRLLLTTNYAPYQKSLKQKYLNRQTLFHLIVSLILFVQQRSFWRSSRGVPTASFQVIQKLRRSTASSLSSSPRSFITASSLLAR</sequence>
<evidence type="ECO:0000313" key="2">
    <source>
        <dbReference type="EMBL" id="CAK9175802.1"/>
    </source>
</evidence>
<dbReference type="Proteomes" id="UP001642360">
    <property type="component" value="Unassembled WGS sequence"/>
</dbReference>